<proteinExistence type="inferred from homology"/>
<name>A0ABW8Q5L2_9NEIS</name>
<keyword evidence="4 7" id="KW-0812">Transmembrane</keyword>
<dbReference type="PANTHER" id="PTHR30353">
    <property type="entry name" value="INNER MEMBRANE PROTEIN DEDA-RELATED"/>
    <property type="match status" value="1"/>
</dbReference>
<evidence type="ECO:0000256" key="6">
    <source>
        <dbReference type="ARBA" id="ARBA00023136"/>
    </source>
</evidence>
<keyword evidence="10" id="KW-1185">Reference proteome</keyword>
<gene>
    <name evidence="9" type="ORF">ACI43T_07725</name>
</gene>
<accession>A0ABW8Q5L2</accession>
<keyword evidence="3 7" id="KW-1003">Cell membrane</keyword>
<evidence type="ECO:0000256" key="5">
    <source>
        <dbReference type="ARBA" id="ARBA00022989"/>
    </source>
</evidence>
<dbReference type="Pfam" id="PF09335">
    <property type="entry name" value="VTT_dom"/>
    <property type="match status" value="1"/>
</dbReference>
<evidence type="ECO:0000256" key="2">
    <source>
        <dbReference type="ARBA" id="ARBA00010792"/>
    </source>
</evidence>
<feature type="transmembrane region" description="Helical" evidence="7">
    <location>
        <begin position="12"/>
        <end position="30"/>
    </location>
</feature>
<reference evidence="9 10" key="1">
    <citation type="submission" date="2024-11" db="EMBL/GenBank/DDBJ databases">
        <authorList>
            <person name="Mikucki A.G."/>
            <person name="Kahler C.M."/>
        </authorList>
    </citation>
    <scope>NUCLEOTIDE SEQUENCE [LARGE SCALE GENOMIC DNA]</scope>
    <source>
        <strain evidence="9 10">EXNM717</strain>
    </source>
</reference>
<dbReference type="PANTHER" id="PTHR30353:SF15">
    <property type="entry name" value="INNER MEMBRANE PROTEIN YABI"/>
    <property type="match status" value="1"/>
</dbReference>
<evidence type="ECO:0000256" key="1">
    <source>
        <dbReference type="ARBA" id="ARBA00004651"/>
    </source>
</evidence>
<feature type="transmembrane region" description="Helical" evidence="7">
    <location>
        <begin position="50"/>
        <end position="71"/>
    </location>
</feature>
<evidence type="ECO:0000259" key="8">
    <source>
        <dbReference type="Pfam" id="PF09335"/>
    </source>
</evidence>
<dbReference type="EMBL" id="JBJGEB010000007">
    <property type="protein sequence ID" value="MFK7642383.1"/>
    <property type="molecule type" value="Genomic_DNA"/>
</dbReference>
<feature type="transmembrane region" description="Helical" evidence="7">
    <location>
        <begin position="137"/>
        <end position="155"/>
    </location>
</feature>
<keyword evidence="6 7" id="KW-0472">Membrane</keyword>
<evidence type="ECO:0000313" key="10">
    <source>
        <dbReference type="Proteomes" id="UP001621964"/>
    </source>
</evidence>
<comment type="subcellular location">
    <subcellularLocation>
        <location evidence="1 7">Cell membrane</location>
        <topology evidence="1 7">Multi-pass membrane protein</topology>
    </subcellularLocation>
</comment>
<keyword evidence="5 7" id="KW-1133">Transmembrane helix</keyword>
<dbReference type="RefSeq" id="WP_405386301.1">
    <property type="nucleotide sequence ID" value="NZ_JBJGEB010000007.1"/>
</dbReference>
<comment type="similarity">
    <text evidence="2 7">Belongs to the DedA family.</text>
</comment>
<feature type="transmembrane region" description="Helical" evidence="7">
    <location>
        <begin position="175"/>
        <end position="193"/>
    </location>
</feature>
<sequence>MFAFLEAFFSQYGYAAVFLVLIACGFGVPIPEDITLVTGGVISGLGQANAHMMVLVCMLGVLAGDGLMFVAGRVWGHRILDFKPVARVMTPKRYAQVQEKFDKYGNWVLFVARFLPGLRTAVFVTAGISRKVSYLRFILMDGLAALISVPVWVYLGSYGAENIDWLMAKVHSLQSGLLVLIGIGAAVLLFFWWRRRRRISFFRAKLSELRDKRKAARAAKAAKNAGQSSE</sequence>
<evidence type="ECO:0000313" key="9">
    <source>
        <dbReference type="EMBL" id="MFK7642383.1"/>
    </source>
</evidence>
<evidence type="ECO:0000256" key="3">
    <source>
        <dbReference type="ARBA" id="ARBA00022475"/>
    </source>
</evidence>
<comment type="caution">
    <text evidence="9">The sequence shown here is derived from an EMBL/GenBank/DDBJ whole genome shotgun (WGS) entry which is preliminary data.</text>
</comment>
<organism evidence="9 10">
    <name type="scientific">Neisseria oralis</name>
    <dbReference type="NCBI Taxonomy" id="1107316"/>
    <lineage>
        <taxon>Bacteria</taxon>
        <taxon>Pseudomonadati</taxon>
        <taxon>Pseudomonadota</taxon>
        <taxon>Betaproteobacteria</taxon>
        <taxon>Neisseriales</taxon>
        <taxon>Neisseriaceae</taxon>
        <taxon>Neisseria</taxon>
    </lineage>
</organism>
<feature type="domain" description="VTT" evidence="8">
    <location>
        <begin position="30"/>
        <end position="157"/>
    </location>
</feature>
<protein>
    <submittedName>
        <fullName evidence="9">DedA family protein</fullName>
    </submittedName>
</protein>
<evidence type="ECO:0000256" key="7">
    <source>
        <dbReference type="RuleBase" id="RU367016"/>
    </source>
</evidence>
<dbReference type="InterPro" id="IPR032818">
    <property type="entry name" value="DedA-like"/>
</dbReference>
<dbReference type="InterPro" id="IPR032816">
    <property type="entry name" value="VTT_dom"/>
</dbReference>
<dbReference type="Proteomes" id="UP001621964">
    <property type="component" value="Unassembled WGS sequence"/>
</dbReference>
<evidence type="ECO:0000256" key="4">
    <source>
        <dbReference type="ARBA" id="ARBA00022692"/>
    </source>
</evidence>